<organism evidence="9 10">
    <name type="scientific">Saccharata proteae CBS 121410</name>
    <dbReference type="NCBI Taxonomy" id="1314787"/>
    <lineage>
        <taxon>Eukaryota</taxon>
        <taxon>Fungi</taxon>
        <taxon>Dikarya</taxon>
        <taxon>Ascomycota</taxon>
        <taxon>Pezizomycotina</taxon>
        <taxon>Dothideomycetes</taxon>
        <taxon>Dothideomycetes incertae sedis</taxon>
        <taxon>Botryosphaeriales</taxon>
        <taxon>Saccharataceae</taxon>
        <taxon>Saccharata</taxon>
    </lineage>
</organism>
<gene>
    <name evidence="9" type="ORF">K490DRAFT_33418</name>
</gene>
<feature type="transmembrane region" description="Helical" evidence="7">
    <location>
        <begin position="93"/>
        <end position="115"/>
    </location>
</feature>
<dbReference type="Proteomes" id="UP000799776">
    <property type="component" value="Unassembled WGS sequence"/>
</dbReference>
<dbReference type="Gene3D" id="1.20.1250.20">
    <property type="entry name" value="MFS general substrate transporter like domains"/>
    <property type="match status" value="1"/>
</dbReference>
<feature type="transmembrane region" description="Helical" evidence="7">
    <location>
        <begin position="16"/>
        <end position="39"/>
    </location>
</feature>
<comment type="subcellular location">
    <subcellularLocation>
        <location evidence="1">Membrane</location>
        <topology evidence="1">Multi-pass membrane protein</topology>
    </subcellularLocation>
</comment>
<feature type="region of interest" description="Disordered" evidence="6">
    <location>
        <begin position="215"/>
        <end position="235"/>
    </location>
</feature>
<comment type="caution">
    <text evidence="9">The sequence shown here is derived from an EMBL/GenBank/DDBJ whole genome shotgun (WGS) entry which is preliminary data.</text>
</comment>
<feature type="transmembrane region" description="Helical" evidence="7">
    <location>
        <begin position="289"/>
        <end position="309"/>
    </location>
</feature>
<evidence type="ECO:0000256" key="1">
    <source>
        <dbReference type="ARBA" id="ARBA00004141"/>
    </source>
</evidence>
<evidence type="ECO:0000256" key="7">
    <source>
        <dbReference type="SAM" id="Phobius"/>
    </source>
</evidence>
<feature type="transmembrane region" description="Helical" evidence="7">
    <location>
        <begin position="423"/>
        <end position="441"/>
    </location>
</feature>
<dbReference type="Pfam" id="PF07690">
    <property type="entry name" value="MFS_1"/>
    <property type="match status" value="1"/>
</dbReference>
<feature type="transmembrane region" description="Helical" evidence="7">
    <location>
        <begin position="151"/>
        <end position="173"/>
    </location>
</feature>
<keyword evidence="4 7" id="KW-1133">Transmembrane helix</keyword>
<reference evidence="9" key="1">
    <citation type="journal article" date="2020" name="Stud. Mycol.">
        <title>101 Dothideomycetes genomes: a test case for predicting lifestyles and emergence of pathogens.</title>
        <authorList>
            <person name="Haridas S."/>
            <person name="Albert R."/>
            <person name="Binder M."/>
            <person name="Bloem J."/>
            <person name="Labutti K."/>
            <person name="Salamov A."/>
            <person name="Andreopoulos B."/>
            <person name="Baker S."/>
            <person name="Barry K."/>
            <person name="Bills G."/>
            <person name="Bluhm B."/>
            <person name="Cannon C."/>
            <person name="Castanera R."/>
            <person name="Culley D."/>
            <person name="Daum C."/>
            <person name="Ezra D."/>
            <person name="Gonzalez J."/>
            <person name="Henrissat B."/>
            <person name="Kuo A."/>
            <person name="Liang C."/>
            <person name="Lipzen A."/>
            <person name="Lutzoni F."/>
            <person name="Magnuson J."/>
            <person name="Mondo S."/>
            <person name="Nolan M."/>
            <person name="Ohm R."/>
            <person name="Pangilinan J."/>
            <person name="Park H.-J."/>
            <person name="Ramirez L."/>
            <person name="Alfaro M."/>
            <person name="Sun H."/>
            <person name="Tritt A."/>
            <person name="Yoshinaga Y."/>
            <person name="Zwiers L.-H."/>
            <person name="Turgeon B."/>
            <person name="Goodwin S."/>
            <person name="Spatafora J."/>
            <person name="Crous P."/>
            <person name="Grigoriev I."/>
        </authorList>
    </citation>
    <scope>NUCLEOTIDE SEQUENCE</scope>
    <source>
        <strain evidence="9">CBS 121410</strain>
    </source>
</reference>
<dbReference type="InterPro" id="IPR011701">
    <property type="entry name" value="MFS"/>
</dbReference>
<evidence type="ECO:0000256" key="2">
    <source>
        <dbReference type="ARBA" id="ARBA00022448"/>
    </source>
</evidence>
<keyword evidence="3 7" id="KW-0812">Transmembrane</keyword>
<dbReference type="PANTHER" id="PTHR23506">
    <property type="entry name" value="GH10249P"/>
    <property type="match status" value="1"/>
</dbReference>
<dbReference type="InterPro" id="IPR036259">
    <property type="entry name" value="MFS_trans_sf"/>
</dbReference>
<name>A0A9P4I2E6_9PEZI</name>
<evidence type="ECO:0000313" key="9">
    <source>
        <dbReference type="EMBL" id="KAF2091264.1"/>
    </source>
</evidence>
<dbReference type="SUPFAM" id="SSF103473">
    <property type="entry name" value="MFS general substrate transporter"/>
    <property type="match status" value="1"/>
</dbReference>
<dbReference type="PANTHER" id="PTHR23506:SF23">
    <property type="entry name" value="GH10249P"/>
    <property type="match status" value="1"/>
</dbReference>
<keyword evidence="5 7" id="KW-0472">Membrane</keyword>
<evidence type="ECO:0000256" key="5">
    <source>
        <dbReference type="ARBA" id="ARBA00023136"/>
    </source>
</evidence>
<feature type="transmembrane region" description="Helical" evidence="7">
    <location>
        <begin position="179"/>
        <end position="199"/>
    </location>
</feature>
<dbReference type="InterPro" id="IPR050930">
    <property type="entry name" value="MFS_Vesicular_Transporter"/>
</dbReference>
<dbReference type="GO" id="GO:0016020">
    <property type="term" value="C:membrane"/>
    <property type="evidence" value="ECO:0007669"/>
    <property type="project" value="UniProtKB-SubCell"/>
</dbReference>
<evidence type="ECO:0000313" key="10">
    <source>
        <dbReference type="Proteomes" id="UP000799776"/>
    </source>
</evidence>
<evidence type="ECO:0000259" key="8">
    <source>
        <dbReference type="PROSITE" id="PS50850"/>
    </source>
</evidence>
<feature type="transmembrane region" description="Helical" evidence="7">
    <location>
        <begin position="347"/>
        <end position="372"/>
    </location>
</feature>
<accession>A0A9P4I2E6</accession>
<evidence type="ECO:0000256" key="6">
    <source>
        <dbReference type="SAM" id="MobiDB-lite"/>
    </source>
</evidence>
<feature type="domain" description="Major facilitator superfamily (MFS) profile" evidence="8">
    <location>
        <begin position="20"/>
        <end position="450"/>
    </location>
</feature>
<feature type="transmembrane region" description="Helical" evidence="7">
    <location>
        <begin position="121"/>
        <end position="139"/>
    </location>
</feature>
<feature type="transmembrane region" description="Helical" evidence="7">
    <location>
        <begin position="392"/>
        <end position="411"/>
    </location>
</feature>
<keyword evidence="10" id="KW-1185">Reference proteome</keyword>
<dbReference type="PROSITE" id="PS50850">
    <property type="entry name" value="MFS"/>
    <property type="match status" value="1"/>
</dbReference>
<sequence length="466" mass="49753">MQTGDKPPMLLKYRSSTWFVCATVSLAVFTDIFLYAVIVPVIPFALQERSNIDASDVQSWVSILIAVYGASLLACSPLFGWLSDTISSRRVPLIFGLFALAGATVMINVGSSIGILIAGRVLQGASAAVVWVVGLALLVDTVGQEDVGQAMGYVSMAMSLAIMLGPLLGGVVFDKAGYTAVFAMAYGLIGLDVVLRLVLVEKKVARRYEKKEVDERADNKPSAKSEPTPQPLRRRFRDRLPPTLSLLTSRRLAASLWATLTVSILFSSFDAVLPLFVRQTFHWSSTGAGLIFLPIVIPSFLSPFVGLIADRSGPRLPTAAGFLASMPFFVLLRLVDHDSLRQKVLLCALLALTGAALVFVMPCVMAEITYVVRSKERTRPGLYGEKGAYAQAYGLFNMAWAGGALVGPIWAGYVRDSAGWGTMAWSLGLLSGVTAVPALLWTGGWIGKGWRGDAGGGGGVEPVAAV</sequence>
<dbReference type="InterPro" id="IPR020846">
    <property type="entry name" value="MFS_dom"/>
</dbReference>
<protein>
    <submittedName>
        <fullName evidence="9">MFS general substrate transporter</fullName>
    </submittedName>
</protein>
<dbReference type="OrthoDB" id="5086884at2759"/>
<evidence type="ECO:0000256" key="4">
    <source>
        <dbReference type="ARBA" id="ARBA00022989"/>
    </source>
</evidence>
<feature type="transmembrane region" description="Helical" evidence="7">
    <location>
        <begin position="316"/>
        <end position="335"/>
    </location>
</feature>
<keyword evidence="2" id="KW-0813">Transport</keyword>
<dbReference type="CDD" id="cd17325">
    <property type="entry name" value="MFS_MdtG_SLC18_like"/>
    <property type="match status" value="1"/>
</dbReference>
<proteinExistence type="predicted"/>
<feature type="transmembrane region" description="Helical" evidence="7">
    <location>
        <begin position="59"/>
        <end position="81"/>
    </location>
</feature>
<dbReference type="EMBL" id="ML978712">
    <property type="protein sequence ID" value="KAF2091264.1"/>
    <property type="molecule type" value="Genomic_DNA"/>
</dbReference>
<evidence type="ECO:0000256" key="3">
    <source>
        <dbReference type="ARBA" id="ARBA00022692"/>
    </source>
</evidence>
<dbReference type="GO" id="GO:0022857">
    <property type="term" value="F:transmembrane transporter activity"/>
    <property type="evidence" value="ECO:0007669"/>
    <property type="project" value="InterPro"/>
</dbReference>
<dbReference type="AlphaFoldDB" id="A0A9P4I2E6"/>
<feature type="transmembrane region" description="Helical" evidence="7">
    <location>
        <begin position="256"/>
        <end position="277"/>
    </location>
</feature>